<dbReference type="AlphaFoldDB" id="A0A2J4JJW5"/>
<name>A0A2J4JJW5_NATGS</name>
<evidence type="ECO:0000259" key="2">
    <source>
        <dbReference type="Pfam" id="PF01636"/>
    </source>
</evidence>
<proteinExistence type="predicted"/>
<feature type="compositionally biased region" description="Basic residues" evidence="1">
    <location>
        <begin position="100"/>
        <end position="111"/>
    </location>
</feature>
<feature type="region of interest" description="Disordered" evidence="1">
    <location>
        <begin position="1"/>
        <end position="78"/>
    </location>
</feature>
<dbReference type="InterPro" id="IPR011009">
    <property type="entry name" value="Kinase-like_dom_sf"/>
</dbReference>
<dbReference type="Proteomes" id="UP000234484">
    <property type="component" value="Unassembled WGS sequence"/>
</dbReference>
<protein>
    <recommendedName>
        <fullName evidence="2">Aminoglycoside phosphotransferase domain-containing protein</fullName>
    </recommendedName>
</protein>
<feature type="domain" description="Aminoglycoside phosphotransferase" evidence="2">
    <location>
        <begin position="105"/>
        <end position="229"/>
    </location>
</feature>
<dbReference type="InterPro" id="IPR002575">
    <property type="entry name" value="Aminoglycoside_PTrfase"/>
</dbReference>
<sequence>MTRRAALPGIRDPIRRQARSGESRRSPSRTRSGRGTRPRVRCDEHVGHGSGGTGRRNRPLRHGLATGVSGRRRGRRTGVGVRRWRVAGNAPRRHCRRVRRVRTAAKRRREPRGHATRDLDRRRHSAHRTPSALSGPQYGDVADAIGQFFREHPAVLEGAGAPVLCHGDVHPEHHVRTGDEEVLGIDFEHALVAPAEYDYWRTVIPYFEARDGVDERVERKFRDGYESVRSLPDDGAQRRPLYSLLNSVAFLESLHLQKVVDPEERDEMGGRIRDRALEILEEVRDSRG</sequence>
<evidence type="ECO:0000313" key="4">
    <source>
        <dbReference type="Proteomes" id="UP000234484"/>
    </source>
</evidence>
<evidence type="ECO:0000313" key="3">
    <source>
        <dbReference type="EMBL" id="PLK22189.1"/>
    </source>
</evidence>
<accession>A0A2J4JJW5</accession>
<feature type="compositionally biased region" description="Basic residues" evidence="1">
    <location>
        <begin position="26"/>
        <end position="39"/>
    </location>
</feature>
<comment type="caution">
    <text evidence="3">The sequence shown here is derived from an EMBL/GenBank/DDBJ whole genome shotgun (WGS) entry which is preliminary data.</text>
</comment>
<organism evidence="3 4">
    <name type="scientific">Natronobacterium gregoryi (strain ATCC 43098 / DSM 3393 / CCM 3738 / CIP 104747 / IAM 13177 / JCM 8860 / NBRC 102187 / NCIMB 2189 / SP2)</name>
    <dbReference type="NCBI Taxonomy" id="797304"/>
    <lineage>
        <taxon>Archaea</taxon>
        <taxon>Methanobacteriati</taxon>
        <taxon>Methanobacteriota</taxon>
        <taxon>Stenosarchaea group</taxon>
        <taxon>Halobacteria</taxon>
        <taxon>Halobacteriales</taxon>
        <taxon>Natrialbaceae</taxon>
        <taxon>Natronobacterium</taxon>
    </lineage>
</organism>
<gene>
    <name evidence="3" type="ORF">CYV19_00495</name>
</gene>
<dbReference type="EMBL" id="PKKI01000001">
    <property type="protein sequence ID" value="PLK22189.1"/>
    <property type="molecule type" value="Genomic_DNA"/>
</dbReference>
<dbReference type="SUPFAM" id="SSF56112">
    <property type="entry name" value="Protein kinase-like (PK-like)"/>
    <property type="match status" value="1"/>
</dbReference>
<evidence type="ECO:0000256" key="1">
    <source>
        <dbReference type="SAM" id="MobiDB-lite"/>
    </source>
</evidence>
<feature type="region of interest" description="Disordered" evidence="1">
    <location>
        <begin position="100"/>
        <end position="137"/>
    </location>
</feature>
<feature type="compositionally biased region" description="Basic and acidic residues" evidence="1">
    <location>
        <begin position="12"/>
        <end position="25"/>
    </location>
</feature>
<reference evidence="3 4" key="1">
    <citation type="submission" date="2017-12" db="EMBL/GenBank/DDBJ databases">
        <title>The characterization of oligonucleotides binding to NgAgo.</title>
        <authorList>
            <person name="Jiang L."/>
            <person name="He B."/>
            <person name="Kang J."/>
            <person name="Yu M."/>
            <person name="Li N."/>
            <person name="Fang Y."/>
            <person name="Tang Z."/>
            <person name="Wu P."/>
            <person name="Yao P."/>
            <person name="Huang J."/>
        </authorList>
    </citation>
    <scope>NUCLEOTIDE SEQUENCE [LARGE SCALE GENOMIC DNA]</scope>
    <source>
        <strain evidence="3 4">SP2</strain>
        <tissue evidence="3">Freeze-dried powder thallus</tissue>
    </source>
</reference>
<dbReference type="Pfam" id="PF01636">
    <property type="entry name" value="APH"/>
    <property type="match status" value="1"/>
</dbReference>
<dbReference type="Gene3D" id="1.10.510.10">
    <property type="entry name" value="Transferase(Phosphotransferase) domain 1"/>
    <property type="match status" value="1"/>
</dbReference>
<feature type="compositionally biased region" description="Basic and acidic residues" evidence="1">
    <location>
        <begin position="112"/>
        <end position="121"/>
    </location>
</feature>